<evidence type="ECO:0000256" key="9">
    <source>
        <dbReference type="ARBA" id="ARBA00023204"/>
    </source>
</evidence>
<dbReference type="HAMAP" id="MF_01487">
    <property type="entry name" value="RecD"/>
    <property type="match status" value="1"/>
</dbReference>
<dbReference type="Gene3D" id="3.40.50.300">
    <property type="entry name" value="P-loop containing nucleotide triphosphate hydrolases"/>
    <property type="match status" value="3"/>
</dbReference>
<dbReference type="EMBL" id="BAAAZE010000005">
    <property type="protein sequence ID" value="GAA4015854.1"/>
    <property type="molecule type" value="Genomic_DNA"/>
</dbReference>
<keyword evidence="14" id="KW-1185">Reference proteome</keyword>
<evidence type="ECO:0000259" key="12">
    <source>
        <dbReference type="Pfam" id="PF13538"/>
    </source>
</evidence>
<keyword evidence="4 11" id="KW-0378">Hydrolase</keyword>
<organism evidence="13 14">
    <name type="scientific">Actimicrobium antarcticum</name>
    <dbReference type="NCBI Taxonomy" id="1051899"/>
    <lineage>
        <taxon>Bacteria</taxon>
        <taxon>Pseudomonadati</taxon>
        <taxon>Pseudomonadota</taxon>
        <taxon>Betaproteobacteria</taxon>
        <taxon>Burkholderiales</taxon>
        <taxon>Oxalobacteraceae</taxon>
        <taxon>Actimicrobium</taxon>
    </lineage>
</organism>
<evidence type="ECO:0000256" key="7">
    <source>
        <dbReference type="ARBA" id="ARBA00022840"/>
    </source>
</evidence>
<accession>A0ABP7SSA1</accession>
<dbReference type="Proteomes" id="UP001501353">
    <property type="component" value="Unassembled WGS sequence"/>
</dbReference>
<dbReference type="NCBIfam" id="TIGR01447">
    <property type="entry name" value="recD"/>
    <property type="match status" value="1"/>
</dbReference>
<dbReference type="Gene3D" id="1.10.10.1020">
    <property type="entry name" value="RecBCD complex, subunit RecD, N-terminal domain"/>
    <property type="match status" value="1"/>
</dbReference>
<keyword evidence="9 11" id="KW-0234">DNA repair</keyword>
<dbReference type="SUPFAM" id="SSF52540">
    <property type="entry name" value="P-loop containing nucleoside triphosphate hydrolases"/>
    <property type="match status" value="1"/>
</dbReference>
<feature type="domain" description="UvrD-like helicase C-terminal" evidence="12">
    <location>
        <begin position="538"/>
        <end position="585"/>
    </location>
</feature>
<comment type="catalytic activity">
    <reaction evidence="11">
        <text>ATP + H2O = ADP + phosphate + H(+)</text>
        <dbReference type="Rhea" id="RHEA:13065"/>
        <dbReference type="ChEBI" id="CHEBI:15377"/>
        <dbReference type="ChEBI" id="CHEBI:15378"/>
        <dbReference type="ChEBI" id="CHEBI:30616"/>
        <dbReference type="ChEBI" id="CHEBI:43474"/>
        <dbReference type="ChEBI" id="CHEBI:456216"/>
        <dbReference type="EC" id="5.6.2.3"/>
    </reaction>
</comment>
<evidence type="ECO:0000256" key="10">
    <source>
        <dbReference type="ARBA" id="ARBA00023235"/>
    </source>
</evidence>
<dbReference type="CDD" id="cd18809">
    <property type="entry name" value="SF1_C_RecD"/>
    <property type="match status" value="1"/>
</dbReference>
<evidence type="ECO:0000256" key="8">
    <source>
        <dbReference type="ARBA" id="ARBA00023125"/>
    </source>
</evidence>
<dbReference type="InterPro" id="IPR027785">
    <property type="entry name" value="UvrD-like_helicase_C"/>
</dbReference>
<keyword evidence="3 11" id="KW-0227">DNA damage</keyword>
<dbReference type="InterPro" id="IPR027417">
    <property type="entry name" value="P-loop_NTPase"/>
</dbReference>
<dbReference type="Pfam" id="PF13245">
    <property type="entry name" value="AAA_19"/>
    <property type="match status" value="1"/>
</dbReference>
<dbReference type="CDD" id="cd17933">
    <property type="entry name" value="DEXSc_RecD-like"/>
    <property type="match status" value="1"/>
</dbReference>
<evidence type="ECO:0000313" key="13">
    <source>
        <dbReference type="EMBL" id="GAA4015854.1"/>
    </source>
</evidence>
<comment type="caution">
    <text evidence="13">The sequence shown here is derived from an EMBL/GenBank/DDBJ whole genome shotgun (WGS) entry which is preliminary data.</text>
</comment>
<evidence type="ECO:0000313" key="14">
    <source>
        <dbReference type="Proteomes" id="UP001501353"/>
    </source>
</evidence>
<evidence type="ECO:0000256" key="1">
    <source>
        <dbReference type="ARBA" id="ARBA00022722"/>
    </source>
</evidence>
<gene>
    <name evidence="11 13" type="primary">recD</name>
    <name evidence="13" type="ORF">GCM10022212_08530</name>
</gene>
<keyword evidence="2 11" id="KW-0547">Nucleotide-binding</keyword>
<dbReference type="InterPro" id="IPR006344">
    <property type="entry name" value="RecD"/>
</dbReference>
<evidence type="ECO:0000256" key="3">
    <source>
        <dbReference type="ARBA" id="ARBA00022763"/>
    </source>
</evidence>
<evidence type="ECO:0000256" key="5">
    <source>
        <dbReference type="ARBA" id="ARBA00022806"/>
    </source>
</evidence>
<feature type="binding site" evidence="11">
    <location>
        <begin position="174"/>
        <end position="181"/>
    </location>
    <ligand>
        <name>ATP</name>
        <dbReference type="ChEBI" id="CHEBI:30616"/>
    </ligand>
</feature>
<protein>
    <recommendedName>
        <fullName evidence="11">RecBCD enzyme subunit RecD</fullName>
        <ecNumber evidence="11">5.6.2.3</ecNumber>
    </recommendedName>
    <alternativeName>
        <fullName evidence="11">DNA 5'-3' helicase subunit RecD</fullName>
    </alternativeName>
    <alternativeName>
        <fullName evidence="11">Exonuclease V subunit RecD</fullName>
        <shortName evidence="11">ExoV subunit RecD</shortName>
    </alternativeName>
    <alternativeName>
        <fullName evidence="11">Helicase/nuclease RecBCD subunit RecD</fullName>
    </alternativeName>
</protein>
<dbReference type="PANTHER" id="PTHR43788">
    <property type="entry name" value="DNA2/NAM7 HELICASE FAMILY MEMBER"/>
    <property type="match status" value="1"/>
</dbReference>
<sequence length="621" mass="66032">MNPNDLPQPADLLARGFASHVVQWARQHGPLDDAASAMLHHIASQLSLASSDGHVCARLADIASASKNTGWNSATLRACLTDSGVTGSPAAPGAQPLILDDDDRLYLHRYYDYEQRLARRLMQPRAALPQIDPALKTRLNNLFAPNQASLAGRPDWQKIGAGLSLLSPLTIISGGPGTGKTTTVVNLLACLLEQNPDCRVALAAPTGKAAARMLEALRLRAEHLPPAIQSRLPAESFTIHRLLGVTPSAGEFRHHAGNLLALDVLIVDEASMLDLALATKLFEAIPTTARIILLGDKDQLAAVESGAVFAELSADPTLDPDYRDALAALTDTAADLIRPAAPLIPTALHNSVIWFTENFRFSKSSGIGRLSAAINAGDADTTLALLRAGDDPAIRWIDSDTAAPGASAMQAIFAGYTGYIDAVRSCTGSPDTLFTAFNRFRVLCAIRETPRGVIALNSQISSHVRAQLNHPHDPGSQSAWYPGRPVMVLRNDHVMRLFNGDIGIAFPDQDGVMMVYFPDGAEGLRAIAPVRLPEHDTAFAMTVHKSQGSEFDEVMLMLPAEMNRVLARELVYTGVTRSRRDVVVVGGSAVIGGAVRVGVVRESGLVARLGAGLGAGLGAHV</sequence>
<comment type="subunit">
    <text evidence="11">Heterotrimer of RecB, RecC and RecD. All subunits contribute to DNA-binding.</text>
</comment>
<keyword evidence="6 11" id="KW-0269">Exonuclease</keyword>
<dbReference type="InterPro" id="IPR041851">
    <property type="entry name" value="RecD_N_sf"/>
</dbReference>
<evidence type="ECO:0000256" key="6">
    <source>
        <dbReference type="ARBA" id="ARBA00022839"/>
    </source>
</evidence>
<evidence type="ECO:0000256" key="11">
    <source>
        <dbReference type="HAMAP-Rule" id="MF_01487"/>
    </source>
</evidence>
<reference evidence="14" key="1">
    <citation type="journal article" date="2019" name="Int. J. Syst. Evol. Microbiol.">
        <title>The Global Catalogue of Microorganisms (GCM) 10K type strain sequencing project: providing services to taxonomists for standard genome sequencing and annotation.</title>
        <authorList>
            <consortium name="The Broad Institute Genomics Platform"/>
            <consortium name="The Broad Institute Genome Sequencing Center for Infectious Disease"/>
            <person name="Wu L."/>
            <person name="Ma J."/>
        </authorList>
    </citation>
    <scope>NUCLEOTIDE SEQUENCE [LARGE SCALE GENOMIC DNA]</scope>
    <source>
        <strain evidence="14">JCM 16673</strain>
    </source>
</reference>
<proteinExistence type="inferred from homology"/>
<evidence type="ECO:0000256" key="2">
    <source>
        <dbReference type="ARBA" id="ARBA00022741"/>
    </source>
</evidence>
<comment type="function">
    <text evidence="11">A helicase/nuclease that prepares dsDNA breaks (DSB) for recombinational DNA repair. Binds to DSBs and unwinds DNA via a highly rapid and processive ATP-dependent bidirectional helicase activity. Unwinds dsDNA until it encounters a Chi (crossover hotspot instigator) sequence from the 3' direction. Cuts ssDNA a few nucleotides 3' to the Chi site. The properties and activities of the enzyme are changed at Chi. The Chi-altered holoenzyme produces a long 3'-ssDNA overhang and facilitates RecA-binding to the ssDNA for homologous DNA recombination and repair. Holoenzyme degrades any linearized DNA that is unable to undergo homologous recombination. In the holoenzyme this subunit has ssDNA-dependent ATPase and 5'-3' helicase activity. When added to pre-assembled RecBC greatly stimulates nuclease activity and augments holoenzyme processivity. Negatively regulates the RecA-loading ability of RecBCD.</text>
</comment>
<evidence type="ECO:0000256" key="4">
    <source>
        <dbReference type="ARBA" id="ARBA00022801"/>
    </source>
</evidence>
<dbReference type="Pfam" id="PF13538">
    <property type="entry name" value="UvrD_C_2"/>
    <property type="match status" value="1"/>
</dbReference>
<keyword evidence="7 11" id="KW-0067">ATP-binding</keyword>
<dbReference type="PANTHER" id="PTHR43788:SF6">
    <property type="entry name" value="DNA HELICASE B"/>
    <property type="match status" value="1"/>
</dbReference>
<keyword evidence="5 11" id="KW-0347">Helicase</keyword>
<name>A0ABP7SSA1_9BURK</name>
<dbReference type="InterPro" id="IPR050534">
    <property type="entry name" value="Coronavir_polyprotein_1ab"/>
</dbReference>
<comment type="miscellaneous">
    <text evidence="11">In the RecBCD complex, RecB has a slow 3'-5' helicase, an exonuclease activity and loads RecA onto ssDNA, RecD has a fast 5'-3' helicase activity, while RecC stimulates the ATPase and processivity of the RecB helicase and contributes to recognition of the Chi site.</text>
</comment>
<keyword evidence="8 11" id="KW-0238">DNA-binding</keyword>
<dbReference type="EC" id="5.6.2.3" evidence="11"/>
<comment type="similarity">
    <text evidence="11">Belongs to the RecD family.</text>
</comment>
<keyword evidence="10 11" id="KW-0413">Isomerase</keyword>
<dbReference type="RefSeq" id="WP_344761998.1">
    <property type="nucleotide sequence ID" value="NZ_BAAAZE010000005.1"/>
</dbReference>
<keyword evidence="1 11" id="KW-0540">Nuclease</keyword>